<dbReference type="RefSeq" id="WP_341367407.1">
    <property type="nucleotide sequence ID" value="NZ_CP150951.2"/>
</dbReference>
<accession>A0ABZ2V5X0</accession>
<name>A0ABZ2V5X0_9RHOB</name>
<gene>
    <name evidence="2" type="ORF">AABB29_01135</name>
</gene>
<keyword evidence="1" id="KW-0732">Signal</keyword>
<dbReference type="PANTHER" id="PTHR40590:SF1">
    <property type="entry name" value="CYTOPLASMIC PROTEIN"/>
    <property type="match status" value="1"/>
</dbReference>
<reference evidence="3" key="1">
    <citation type="submission" date="2024-04" db="EMBL/GenBank/DDBJ databases">
        <title>Phylogenomic analyses of a clade within the roseobacter group suggest taxonomic reassignments of species of the genera Aestuariivita, Citreicella, Loktanella, Nautella, Pelagibaca, Ruegeria, Thalassobius, Thiobacimonas and Tropicibacter, and the proposal o.</title>
        <authorList>
            <person name="Jeon C.O."/>
        </authorList>
    </citation>
    <scope>NUCLEOTIDE SEQUENCE [LARGE SCALE GENOMIC DNA]</scope>
    <source>
        <strain evidence="3">BS5-3</strain>
    </source>
</reference>
<keyword evidence="3" id="KW-1185">Reference proteome</keyword>
<evidence type="ECO:0000313" key="2">
    <source>
        <dbReference type="EMBL" id="WZC49297.1"/>
    </source>
</evidence>
<evidence type="ECO:0000313" key="3">
    <source>
        <dbReference type="Proteomes" id="UP001440612"/>
    </source>
</evidence>
<feature type="chain" id="PRO_5045860512" evidence="1">
    <location>
        <begin position="21"/>
        <end position="330"/>
    </location>
</feature>
<dbReference type="Pfam" id="PF01963">
    <property type="entry name" value="TraB_PrgY_gumN"/>
    <property type="match status" value="1"/>
</dbReference>
<dbReference type="PANTHER" id="PTHR40590">
    <property type="entry name" value="CYTOPLASMIC PROTEIN-RELATED"/>
    <property type="match status" value="1"/>
</dbReference>
<organism evidence="2 3">
    <name type="scientific">Yoonia phaeophyticola</name>
    <dbReference type="NCBI Taxonomy" id="3137369"/>
    <lineage>
        <taxon>Bacteria</taxon>
        <taxon>Pseudomonadati</taxon>
        <taxon>Pseudomonadota</taxon>
        <taxon>Alphaproteobacteria</taxon>
        <taxon>Rhodobacterales</taxon>
        <taxon>Paracoccaceae</taxon>
        <taxon>Yoonia</taxon>
    </lineage>
</organism>
<dbReference type="CDD" id="cd14789">
    <property type="entry name" value="Tiki"/>
    <property type="match status" value="1"/>
</dbReference>
<sequence>MFRRAITIALLTCFGLPAAAQCVGSSYAEQLSPAEQAELRRVTDAIPYAQGTLWTATRDSDVITIVGTVHIYDPRLEPLYAQIEENVLSADLVLLEATPAEEAELEQMVITQPDLLFITEGPTLPELLDAETWELIADASTQRGIPGFMAAKMQPWYLSLILSIPPCATQDMLTGRLGLDHMIMAGAEDAGVPMQALESVTTMFDLFTNNPVDEQIDMLMVNLTSPEVQQQLFVSMLDSYFAQEVGALWEMTRIAMAEVPGIDPSTAEDVFAEMEQSLLVTRNHNWMPVITDAVAAHDNLVIAVGAAHLMGEDGILRLLENDGWDLTPFP</sequence>
<proteinExistence type="predicted"/>
<evidence type="ECO:0000256" key="1">
    <source>
        <dbReference type="SAM" id="SignalP"/>
    </source>
</evidence>
<dbReference type="InterPro" id="IPR002816">
    <property type="entry name" value="TraB/PrgY/GumN_fam"/>
</dbReference>
<protein>
    <submittedName>
        <fullName evidence="2">TraB/GumN family protein</fullName>
    </submittedName>
</protein>
<feature type="signal peptide" evidence="1">
    <location>
        <begin position="1"/>
        <end position="20"/>
    </location>
</feature>
<dbReference type="Proteomes" id="UP001440612">
    <property type="component" value="Chromosome"/>
</dbReference>
<dbReference type="EMBL" id="CP150951">
    <property type="protein sequence ID" value="WZC49297.1"/>
    <property type="molecule type" value="Genomic_DNA"/>
</dbReference>
<dbReference type="InterPro" id="IPR047111">
    <property type="entry name" value="YbaP-like"/>
</dbReference>